<reference evidence="2 3" key="1">
    <citation type="submission" date="2016-06" db="EMBL/GenBank/DDBJ databases">
        <title>Comparative genomics of the ectomycorrhizal sister species Rhizopogon vinicolor and Rhizopogon vesiculosus (Basidiomycota: Boletales) reveals a divergence of the mating type B locus.</title>
        <authorList>
            <consortium name="DOE Joint Genome Institute"/>
            <person name="Mujic A.B."/>
            <person name="Kuo A."/>
            <person name="Tritt A."/>
            <person name="Lipzen A."/>
            <person name="Chen C."/>
            <person name="Johnson J."/>
            <person name="Sharma A."/>
            <person name="Barry K."/>
            <person name="Grigoriev I.V."/>
            <person name="Spatafora J.W."/>
        </authorList>
    </citation>
    <scope>NUCLEOTIDE SEQUENCE [LARGE SCALE GENOMIC DNA]</scope>
    <source>
        <strain evidence="2 3">AM-OR11-026</strain>
    </source>
</reference>
<accession>A0A1B7MK56</accession>
<evidence type="ECO:0000313" key="3">
    <source>
        <dbReference type="Proteomes" id="UP000092154"/>
    </source>
</evidence>
<proteinExistence type="predicted"/>
<dbReference type="EMBL" id="KV448865">
    <property type="protein sequence ID" value="OAX32986.1"/>
    <property type="molecule type" value="Genomic_DNA"/>
</dbReference>
<dbReference type="AlphaFoldDB" id="A0A1B7MK56"/>
<dbReference type="STRING" id="1314800.A0A1B7MK56"/>
<keyword evidence="3" id="KW-1185">Reference proteome</keyword>
<sequence>MPMSRSQRGGASGSAGEMPHTLTRIPLPPQVMANAVHFVHLSIPEMRAIGLPEQMIMAVDRKGKPANDQSGGARRIAGMIPTPHKQPSMMPNGIQPPQMTEMKPATLSGPILPTQEHAYVSLSEGPRSRLLSCLPDADGSMAISRSQLIVRDLVFELLSRC</sequence>
<dbReference type="Proteomes" id="UP000092154">
    <property type="component" value="Unassembled WGS sequence"/>
</dbReference>
<dbReference type="OrthoDB" id="1938591at2759"/>
<organism evidence="2 3">
    <name type="scientific">Rhizopogon vinicolor AM-OR11-026</name>
    <dbReference type="NCBI Taxonomy" id="1314800"/>
    <lineage>
        <taxon>Eukaryota</taxon>
        <taxon>Fungi</taxon>
        <taxon>Dikarya</taxon>
        <taxon>Basidiomycota</taxon>
        <taxon>Agaricomycotina</taxon>
        <taxon>Agaricomycetes</taxon>
        <taxon>Agaricomycetidae</taxon>
        <taxon>Boletales</taxon>
        <taxon>Suillineae</taxon>
        <taxon>Rhizopogonaceae</taxon>
        <taxon>Rhizopogon</taxon>
    </lineage>
</organism>
<dbReference type="InParanoid" id="A0A1B7MK56"/>
<feature type="region of interest" description="Disordered" evidence="1">
    <location>
        <begin position="1"/>
        <end position="23"/>
    </location>
</feature>
<name>A0A1B7MK56_9AGAM</name>
<evidence type="ECO:0000313" key="2">
    <source>
        <dbReference type="EMBL" id="OAX32986.1"/>
    </source>
</evidence>
<evidence type="ECO:0000256" key="1">
    <source>
        <dbReference type="SAM" id="MobiDB-lite"/>
    </source>
</evidence>
<gene>
    <name evidence="2" type="ORF">K503DRAFT_869842</name>
</gene>
<protein>
    <submittedName>
        <fullName evidence="2">Uncharacterized protein</fullName>
    </submittedName>
</protein>